<evidence type="ECO:0000313" key="1">
    <source>
        <dbReference type="EMBL" id="KAH3802719.1"/>
    </source>
</evidence>
<dbReference type="AlphaFoldDB" id="A0A9D4FNZ4"/>
<name>A0A9D4FNZ4_DREPO</name>
<keyword evidence="2" id="KW-1185">Reference proteome</keyword>
<dbReference type="EMBL" id="JAIWYP010000007">
    <property type="protein sequence ID" value="KAH3802719.1"/>
    <property type="molecule type" value="Genomic_DNA"/>
</dbReference>
<organism evidence="1 2">
    <name type="scientific">Dreissena polymorpha</name>
    <name type="common">Zebra mussel</name>
    <name type="synonym">Mytilus polymorpha</name>
    <dbReference type="NCBI Taxonomy" id="45954"/>
    <lineage>
        <taxon>Eukaryota</taxon>
        <taxon>Metazoa</taxon>
        <taxon>Spiralia</taxon>
        <taxon>Lophotrochozoa</taxon>
        <taxon>Mollusca</taxon>
        <taxon>Bivalvia</taxon>
        <taxon>Autobranchia</taxon>
        <taxon>Heteroconchia</taxon>
        <taxon>Euheterodonta</taxon>
        <taxon>Imparidentia</taxon>
        <taxon>Neoheterodontei</taxon>
        <taxon>Myida</taxon>
        <taxon>Dreissenoidea</taxon>
        <taxon>Dreissenidae</taxon>
        <taxon>Dreissena</taxon>
    </lineage>
</organism>
<accession>A0A9D4FNZ4</accession>
<reference evidence="1" key="2">
    <citation type="submission" date="2020-11" db="EMBL/GenBank/DDBJ databases">
        <authorList>
            <person name="McCartney M.A."/>
            <person name="Auch B."/>
            <person name="Kono T."/>
            <person name="Mallez S."/>
            <person name="Becker A."/>
            <person name="Gohl D.M."/>
            <person name="Silverstein K.A.T."/>
            <person name="Koren S."/>
            <person name="Bechman K.B."/>
            <person name="Herman A."/>
            <person name="Abrahante J.E."/>
            <person name="Garbe J."/>
        </authorList>
    </citation>
    <scope>NUCLEOTIDE SEQUENCE</scope>
    <source>
        <strain evidence="1">Duluth1</strain>
        <tissue evidence="1">Whole animal</tissue>
    </source>
</reference>
<dbReference type="Proteomes" id="UP000828390">
    <property type="component" value="Unassembled WGS sequence"/>
</dbReference>
<reference evidence="1" key="1">
    <citation type="journal article" date="2019" name="bioRxiv">
        <title>The Genome of the Zebra Mussel, Dreissena polymorpha: A Resource for Invasive Species Research.</title>
        <authorList>
            <person name="McCartney M.A."/>
            <person name="Auch B."/>
            <person name="Kono T."/>
            <person name="Mallez S."/>
            <person name="Zhang Y."/>
            <person name="Obille A."/>
            <person name="Becker A."/>
            <person name="Abrahante J.E."/>
            <person name="Garbe J."/>
            <person name="Badalamenti J.P."/>
            <person name="Herman A."/>
            <person name="Mangelson H."/>
            <person name="Liachko I."/>
            <person name="Sullivan S."/>
            <person name="Sone E.D."/>
            <person name="Koren S."/>
            <person name="Silverstein K.A.T."/>
            <person name="Beckman K.B."/>
            <person name="Gohl D.M."/>
        </authorList>
    </citation>
    <scope>NUCLEOTIDE SEQUENCE</scope>
    <source>
        <strain evidence="1">Duluth1</strain>
        <tissue evidence="1">Whole animal</tissue>
    </source>
</reference>
<evidence type="ECO:0000313" key="2">
    <source>
        <dbReference type="Proteomes" id="UP000828390"/>
    </source>
</evidence>
<sequence>MPDTDVIQLSYKTRKADLYLKYRSEMGVENRVSSLQFFKSWEQYFPHLEIKKDGKNLLLWQKEEKQIGAYGLSIDDNRWDGSV</sequence>
<comment type="caution">
    <text evidence="1">The sequence shown here is derived from an EMBL/GenBank/DDBJ whole genome shotgun (WGS) entry which is preliminary data.</text>
</comment>
<gene>
    <name evidence="1" type="ORF">DPMN_156399</name>
</gene>
<proteinExistence type="predicted"/>
<protein>
    <submittedName>
        <fullName evidence="1">Uncharacterized protein</fullName>
    </submittedName>
</protein>